<gene>
    <name evidence="3" type="ORF">EEDITHA_LOCUS3051</name>
</gene>
<dbReference type="InterPro" id="IPR048365">
    <property type="entry name" value="TNP-like_RNaseH_N"/>
</dbReference>
<dbReference type="InterPro" id="IPR048366">
    <property type="entry name" value="TNP-like_GBD"/>
</dbReference>
<name>A0AAU9TIC3_EUPED</name>
<dbReference type="EMBL" id="CAKOGL010000005">
    <property type="protein sequence ID" value="CAH2086713.1"/>
    <property type="molecule type" value="Genomic_DNA"/>
</dbReference>
<dbReference type="Pfam" id="PF21787">
    <property type="entry name" value="TNP-like_RNaseH_N"/>
    <property type="match status" value="1"/>
</dbReference>
<accession>A0AAU9TIC3</accession>
<dbReference type="Proteomes" id="UP001153954">
    <property type="component" value="Unassembled WGS sequence"/>
</dbReference>
<evidence type="ECO:0000259" key="2">
    <source>
        <dbReference type="Pfam" id="PF21788"/>
    </source>
</evidence>
<dbReference type="AlphaFoldDB" id="A0AAU9TIC3"/>
<evidence type="ECO:0000259" key="1">
    <source>
        <dbReference type="Pfam" id="PF21787"/>
    </source>
</evidence>
<sequence>MLMKNVTPTFALLLQAQIKNVKKKTKGRRWTTEEKVTALRLYKRSPTCYRLLRRSPQIASHALVFMLVGKIKQPVAYYLSSEYVTADRLAVLIKEIILECRAAGLSIPVLVCDMDGVNRRALSMLGATVEKPSIIIDNIEIISMYDPPHFLNLKCFRNLFLKYDIECTTEITSSNKSGIGDAKWCHIKTFYELDNQNSNFVFTPGLKVEHLNPNSKQEMKLKLVAQTLNHTVATGMMAKISEGALTSEAAVTAGVTSNMDKLLILSTATLTIQATNLKQTTPHLQLFKNMKIFFKTLKFVGSTRTPPSKEGWVWTLNAIELLWNKLQEASKASLKRKIVILKHE</sequence>
<feature type="domain" description="Transposable element P transposase-like GTP-binding insertion" evidence="2">
    <location>
        <begin position="153"/>
        <end position="237"/>
    </location>
</feature>
<organism evidence="3 4">
    <name type="scientific">Euphydryas editha</name>
    <name type="common">Edith's checkerspot</name>
    <dbReference type="NCBI Taxonomy" id="104508"/>
    <lineage>
        <taxon>Eukaryota</taxon>
        <taxon>Metazoa</taxon>
        <taxon>Ecdysozoa</taxon>
        <taxon>Arthropoda</taxon>
        <taxon>Hexapoda</taxon>
        <taxon>Insecta</taxon>
        <taxon>Pterygota</taxon>
        <taxon>Neoptera</taxon>
        <taxon>Endopterygota</taxon>
        <taxon>Lepidoptera</taxon>
        <taxon>Glossata</taxon>
        <taxon>Ditrysia</taxon>
        <taxon>Papilionoidea</taxon>
        <taxon>Nymphalidae</taxon>
        <taxon>Nymphalinae</taxon>
        <taxon>Euphydryas</taxon>
    </lineage>
</organism>
<evidence type="ECO:0000313" key="3">
    <source>
        <dbReference type="EMBL" id="CAH2086713.1"/>
    </source>
</evidence>
<reference evidence="3" key="1">
    <citation type="submission" date="2022-03" db="EMBL/GenBank/DDBJ databases">
        <authorList>
            <person name="Tunstrom K."/>
        </authorList>
    </citation>
    <scope>NUCLEOTIDE SEQUENCE</scope>
</reference>
<dbReference type="Pfam" id="PF21788">
    <property type="entry name" value="TNP-like_GBD"/>
    <property type="match status" value="1"/>
</dbReference>
<feature type="domain" description="Transposable element P transposase-like RNase H" evidence="1">
    <location>
        <begin position="54"/>
        <end position="126"/>
    </location>
</feature>
<comment type="caution">
    <text evidence="3">The sequence shown here is derived from an EMBL/GenBank/DDBJ whole genome shotgun (WGS) entry which is preliminary data.</text>
</comment>
<protein>
    <submittedName>
        <fullName evidence="3">Uncharacterized protein</fullName>
    </submittedName>
</protein>
<proteinExistence type="predicted"/>
<evidence type="ECO:0000313" key="4">
    <source>
        <dbReference type="Proteomes" id="UP001153954"/>
    </source>
</evidence>
<keyword evidence="4" id="KW-1185">Reference proteome</keyword>